<dbReference type="Pfam" id="PF01914">
    <property type="entry name" value="MarC"/>
    <property type="match status" value="1"/>
</dbReference>
<evidence type="ECO:0000256" key="7">
    <source>
        <dbReference type="RuleBase" id="RU362048"/>
    </source>
</evidence>
<organism evidence="8 9">
    <name type="scientific">Algoriphagus halophilus</name>
    <dbReference type="NCBI Taxonomy" id="226505"/>
    <lineage>
        <taxon>Bacteria</taxon>
        <taxon>Pseudomonadati</taxon>
        <taxon>Bacteroidota</taxon>
        <taxon>Cytophagia</taxon>
        <taxon>Cytophagales</taxon>
        <taxon>Cyclobacteriaceae</taxon>
        <taxon>Algoriphagus</taxon>
    </lineage>
</organism>
<dbReference type="AlphaFoldDB" id="A0A1N6DCH1"/>
<protein>
    <recommendedName>
        <fullName evidence="7">UPF0056 membrane protein</fullName>
    </recommendedName>
</protein>
<dbReference type="STRING" id="226505.SAMN05444394_0707"/>
<comment type="subcellular location">
    <subcellularLocation>
        <location evidence="1 7">Cell membrane</location>
        <topology evidence="1 7">Multi-pass membrane protein</topology>
    </subcellularLocation>
</comment>
<keyword evidence="3" id="KW-1003">Cell membrane</keyword>
<feature type="transmembrane region" description="Helical" evidence="7">
    <location>
        <begin position="117"/>
        <end position="137"/>
    </location>
</feature>
<gene>
    <name evidence="8" type="ORF">SAMN05444394_0707</name>
</gene>
<dbReference type="Proteomes" id="UP000185221">
    <property type="component" value="Unassembled WGS sequence"/>
</dbReference>
<dbReference type="InterPro" id="IPR002771">
    <property type="entry name" value="Multi_antbiot-R_MarC"/>
</dbReference>
<feature type="transmembrane region" description="Helical" evidence="7">
    <location>
        <begin position="185"/>
        <end position="206"/>
    </location>
</feature>
<keyword evidence="4 7" id="KW-0812">Transmembrane</keyword>
<keyword evidence="6 7" id="KW-0472">Membrane</keyword>
<evidence type="ECO:0000256" key="4">
    <source>
        <dbReference type="ARBA" id="ARBA00022692"/>
    </source>
</evidence>
<dbReference type="RefSeq" id="WP_234982075.1">
    <property type="nucleotide sequence ID" value="NZ_FSRC01000001.1"/>
</dbReference>
<reference evidence="9" key="1">
    <citation type="submission" date="2016-11" db="EMBL/GenBank/DDBJ databases">
        <authorList>
            <person name="Varghese N."/>
            <person name="Submissions S."/>
        </authorList>
    </citation>
    <scope>NUCLEOTIDE SEQUENCE [LARGE SCALE GENOMIC DNA]</scope>
    <source>
        <strain evidence="9">DSM 15292</strain>
    </source>
</reference>
<name>A0A1N6DCH1_9BACT</name>
<evidence type="ECO:0000256" key="1">
    <source>
        <dbReference type="ARBA" id="ARBA00004651"/>
    </source>
</evidence>
<dbReference type="GO" id="GO:0005886">
    <property type="term" value="C:plasma membrane"/>
    <property type="evidence" value="ECO:0007669"/>
    <property type="project" value="UniProtKB-SubCell"/>
</dbReference>
<dbReference type="EMBL" id="FSRC01000001">
    <property type="protein sequence ID" value="SIN68508.1"/>
    <property type="molecule type" value="Genomic_DNA"/>
</dbReference>
<dbReference type="PANTHER" id="PTHR33508">
    <property type="entry name" value="UPF0056 MEMBRANE PROTEIN YHCE"/>
    <property type="match status" value="1"/>
</dbReference>
<evidence type="ECO:0000256" key="5">
    <source>
        <dbReference type="ARBA" id="ARBA00022989"/>
    </source>
</evidence>
<proteinExistence type="inferred from homology"/>
<dbReference type="NCBIfam" id="TIGR00427">
    <property type="entry name" value="NAAT family transporter"/>
    <property type="match status" value="1"/>
</dbReference>
<accession>A0A1N6DCH1</accession>
<sequence length="214" mass="23239">MSTMTSDLLTFTLSVFTGFFAIMNPIANVPIFSSLVEDADKETKRKISKKATTVAFLIVFIFVLLGKFIFELFGITIPAFKITGGLLIFFVGFEMLQSKKSTVKHLKETAFDENIAISPLAIPILAGPGTIVTAMNFVSSGDFIHIGIVIAVYAIMCILTHWAFRLGDKLVLRVGKNVITVIGKIMGLIIAIIGTSMIIEGIKVAFDIQVSGIN</sequence>
<evidence type="ECO:0000256" key="3">
    <source>
        <dbReference type="ARBA" id="ARBA00022475"/>
    </source>
</evidence>
<feature type="transmembrane region" description="Helical" evidence="7">
    <location>
        <begin position="76"/>
        <end position="96"/>
    </location>
</feature>
<evidence type="ECO:0000313" key="8">
    <source>
        <dbReference type="EMBL" id="SIN68508.1"/>
    </source>
</evidence>
<dbReference type="PANTHER" id="PTHR33508:SF1">
    <property type="entry name" value="UPF0056 MEMBRANE PROTEIN YHCE"/>
    <property type="match status" value="1"/>
</dbReference>
<feature type="transmembrane region" description="Helical" evidence="7">
    <location>
        <begin position="143"/>
        <end position="164"/>
    </location>
</feature>
<evidence type="ECO:0000256" key="6">
    <source>
        <dbReference type="ARBA" id="ARBA00023136"/>
    </source>
</evidence>
<keyword evidence="5 7" id="KW-1133">Transmembrane helix</keyword>
<evidence type="ECO:0000256" key="2">
    <source>
        <dbReference type="ARBA" id="ARBA00009784"/>
    </source>
</evidence>
<comment type="similarity">
    <text evidence="2 7">Belongs to the UPF0056 (MarC) family.</text>
</comment>
<feature type="transmembrane region" description="Helical" evidence="7">
    <location>
        <begin position="53"/>
        <end position="70"/>
    </location>
</feature>
<feature type="transmembrane region" description="Helical" evidence="7">
    <location>
        <begin position="12"/>
        <end position="32"/>
    </location>
</feature>
<evidence type="ECO:0000313" key="9">
    <source>
        <dbReference type="Proteomes" id="UP000185221"/>
    </source>
</evidence>
<keyword evidence="9" id="KW-1185">Reference proteome</keyword>